<proteinExistence type="inferred from homology"/>
<dbReference type="STRING" id="1314781.A0A165J4H6"/>
<sequence>MLQSNISPALGLTVCAGVWLAARLLRPSRASVPPGPPGRPLLGNLLDFPKEKEWLKYAEWAKQYGDIISVNVLGQTVVVLHSAKDVKELFVNRASSYSARIRMTMVQLAGWEVGTATVSPGEQFRAMRRFMSQILSGQAVKGYIDVEEQEITTFLRLAIRNGSGADMKAQIQRMAAAIDLRLTYGYNIKTDADEFKDLAEHALRIFNAAAQPGWVVDAFPFLRFIPTWFPFASFKRKAVEWRKVVEASRQRTLDWTRSQVETGTAVPCFATQLLADPERMEQERMFQVVLADLFMAGVDTVTVAAAKLFLALATHPEAQARAQGEIDALTKGERLPTYEDKQHLPYLDALLKEVHRWDTPIAPLALPHCASEEDMYKGYRIPKDAIVFANVWAIFRNPEKYPDPDTFKPERFLEKGERQTASRDIINEDPYKFAFGFGARICPGRHLADSAQFLLAAKLLATCTVSNAVDMQGQRLSSRTIEFSPGVVSQPPRFTCTVEPRSPQAEGLLFEGAN</sequence>
<reference evidence="11 12" key="1">
    <citation type="journal article" date="2016" name="Mol. Biol. Evol.">
        <title>Comparative Genomics of Early-Diverging Mushroom-Forming Fungi Provides Insights into the Origins of Lignocellulose Decay Capabilities.</title>
        <authorList>
            <person name="Nagy L.G."/>
            <person name="Riley R."/>
            <person name="Tritt A."/>
            <person name="Adam C."/>
            <person name="Daum C."/>
            <person name="Floudas D."/>
            <person name="Sun H."/>
            <person name="Yadav J.S."/>
            <person name="Pangilinan J."/>
            <person name="Larsson K.H."/>
            <person name="Matsuura K."/>
            <person name="Barry K."/>
            <person name="Labutti K."/>
            <person name="Kuo R."/>
            <person name="Ohm R.A."/>
            <person name="Bhattacharya S.S."/>
            <person name="Shirouzu T."/>
            <person name="Yoshinaga Y."/>
            <person name="Martin F.M."/>
            <person name="Grigoriev I.V."/>
            <person name="Hibbett D.S."/>
        </authorList>
    </citation>
    <scope>NUCLEOTIDE SEQUENCE [LARGE SCALE GENOMIC DNA]</scope>
    <source>
        <strain evidence="11 12">HHB12029</strain>
    </source>
</reference>
<comment type="similarity">
    <text evidence="3 10">Belongs to the cytochrome P450 family.</text>
</comment>
<dbReference type="Proteomes" id="UP000077266">
    <property type="component" value="Unassembled WGS sequence"/>
</dbReference>
<evidence type="ECO:0000256" key="1">
    <source>
        <dbReference type="ARBA" id="ARBA00001971"/>
    </source>
</evidence>
<evidence type="ECO:0000256" key="4">
    <source>
        <dbReference type="ARBA" id="ARBA00022617"/>
    </source>
</evidence>
<dbReference type="GO" id="GO:0016705">
    <property type="term" value="F:oxidoreductase activity, acting on paired donors, with incorporation or reduction of molecular oxygen"/>
    <property type="evidence" value="ECO:0007669"/>
    <property type="project" value="InterPro"/>
</dbReference>
<evidence type="ECO:0000313" key="11">
    <source>
        <dbReference type="EMBL" id="KZV94320.1"/>
    </source>
</evidence>
<evidence type="ECO:0000313" key="12">
    <source>
        <dbReference type="Proteomes" id="UP000077266"/>
    </source>
</evidence>
<dbReference type="CDD" id="cd11065">
    <property type="entry name" value="CYP64-like"/>
    <property type="match status" value="1"/>
</dbReference>
<dbReference type="EMBL" id="KV425975">
    <property type="protein sequence ID" value="KZV94320.1"/>
    <property type="molecule type" value="Genomic_DNA"/>
</dbReference>
<evidence type="ECO:0000256" key="10">
    <source>
        <dbReference type="RuleBase" id="RU000461"/>
    </source>
</evidence>
<dbReference type="GO" id="GO:0004497">
    <property type="term" value="F:monooxygenase activity"/>
    <property type="evidence" value="ECO:0007669"/>
    <property type="project" value="UniProtKB-KW"/>
</dbReference>
<dbReference type="InterPro" id="IPR050364">
    <property type="entry name" value="Cytochrome_P450_fung"/>
</dbReference>
<keyword evidence="4 9" id="KW-0349">Heme</keyword>
<evidence type="ECO:0000256" key="5">
    <source>
        <dbReference type="ARBA" id="ARBA00022723"/>
    </source>
</evidence>
<dbReference type="InterPro" id="IPR001128">
    <property type="entry name" value="Cyt_P450"/>
</dbReference>
<evidence type="ECO:0000256" key="6">
    <source>
        <dbReference type="ARBA" id="ARBA00023002"/>
    </source>
</evidence>
<dbReference type="PRINTS" id="PR00463">
    <property type="entry name" value="EP450I"/>
</dbReference>
<dbReference type="InterPro" id="IPR017972">
    <property type="entry name" value="Cyt_P450_CS"/>
</dbReference>
<keyword evidence="7 9" id="KW-0408">Iron</keyword>
<dbReference type="PANTHER" id="PTHR46300">
    <property type="entry name" value="P450, PUTATIVE (EUROFUNG)-RELATED-RELATED"/>
    <property type="match status" value="1"/>
</dbReference>
<accession>A0A165J4H6</accession>
<evidence type="ECO:0000256" key="8">
    <source>
        <dbReference type="ARBA" id="ARBA00023033"/>
    </source>
</evidence>
<evidence type="ECO:0000256" key="2">
    <source>
        <dbReference type="ARBA" id="ARBA00005179"/>
    </source>
</evidence>
<keyword evidence="8 10" id="KW-0503">Monooxygenase</keyword>
<keyword evidence="12" id="KW-1185">Reference proteome</keyword>
<keyword evidence="5 9" id="KW-0479">Metal-binding</keyword>
<evidence type="ECO:0000256" key="9">
    <source>
        <dbReference type="PIRSR" id="PIRSR602401-1"/>
    </source>
</evidence>
<dbReference type="Gene3D" id="1.10.630.10">
    <property type="entry name" value="Cytochrome P450"/>
    <property type="match status" value="1"/>
</dbReference>
<dbReference type="PROSITE" id="PS00086">
    <property type="entry name" value="CYTOCHROME_P450"/>
    <property type="match status" value="1"/>
</dbReference>
<feature type="binding site" description="axial binding residue" evidence="9">
    <location>
        <position position="442"/>
    </location>
    <ligand>
        <name>heme</name>
        <dbReference type="ChEBI" id="CHEBI:30413"/>
    </ligand>
    <ligandPart>
        <name>Fe</name>
        <dbReference type="ChEBI" id="CHEBI:18248"/>
    </ligandPart>
</feature>
<dbReference type="GO" id="GO:0020037">
    <property type="term" value="F:heme binding"/>
    <property type="evidence" value="ECO:0007669"/>
    <property type="project" value="InterPro"/>
</dbReference>
<comment type="cofactor">
    <cofactor evidence="1 9">
        <name>heme</name>
        <dbReference type="ChEBI" id="CHEBI:30413"/>
    </cofactor>
</comment>
<dbReference type="InterPro" id="IPR036396">
    <property type="entry name" value="Cyt_P450_sf"/>
</dbReference>
<comment type="pathway">
    <text evidence="2">Secondary metabolite biosynthesis.</text>
</comment>
<name>A0A165J4H6_EXIGL</name>
<dbReference type="AlphaFoldDB" id="A0A165J4H6"/>
<organism evidence="11 12">
    <name type="scientific">Exidia glandulosa HHB12029</name>
    <dbReference type="NCBI Taxonomy" id="1314781"/>
    <lineage>
        <taxon>Eukaryota</taxon>
        <taxon>Fungi</taxon>
        <taxon>Dikarya</taxon>
        <taxon>Basidiomycota</taxon>
        <taxon>Agaricomycotina</taxon>
        <taxon>Agaricomycetes</taxon>
        <taxon>Auriculariales</taxon>
        <taxon>Exidiaceae</taxon>
        <taxon>Exidia</taxon>
    </lineage>
</organism>
<dbReference type="InterPro" id="IPR002401">
    <property type="entry name" value="Cyt_P450_E_grp-I"/>
</dbReference>
<keyword evidence="6 10" id="KW-0560">Oxidoreductase</keyword>
<evidence type="ECO:0000256" key="7">
    <source>
        <dbReference type="ARBA" id="ARBA00023004"/>
    </source>
</evidence>
<dbReference type="SUPFAM" id="SSF48264">
    <property type="entry name" value="Cytochrome P450"/>
    <property type="match status" value="1"/>
</dbReference>
<gene>
    <name evidence="11" type="ORF">EXIGLDRAFT_767274</name>
</gene>
<dbReference type="OrthoDB" id="2789670at2759"/>
<dbReference type="PANTHER" id="PTHR46300:SF7">
    <property type="entry name" value="P450, PUTATIVE (EUROFUNG)-RELATED"/>
    <property type="match status" value="1"/>
</dbReference>
<dbReference type="Pfam" id="PF00067">
    <property type="entry name" value="p450"/>
    <property type="match status" value="1"/>
</dbReference>
<protein>
    <submittedName>
        <fullName evidence="11">Cytochrome P450</fullName>
    </submittedName>
</protein>
<dbReference type="InParanoid" id="A0A165J4H6"/>
<dbReference type="GO" id="GO:0005506">
    <property type="term" value="F:iron ion binding"/>
    <property type="evidence" value="ECO:0007669"/>
    <property type="project" value="InterPro"/>
</dbReference>
<evidence type="ECO:0000256" key="3">
    <source>
        <dbReference type="ARBA" id="ARBA00010617"/>
    </source>
</evidence>